<dbReference type="Gene3D" id="3.30.1370.50">
    <property type="entry name" value="R3H-like domain"/>
    <property type="match status" value="1"/>
</dbReference>
<evidence type="ECO:0000259" key="10">
    <source>
        <dbReference type="PROSITE" id="PS51192"/>
    </source>
</evidence>
<dbReference type="SMART" id="SM00847">
    <property type="entry name" value="HA2"/>
    <property type="match status" value="1"/>
</dbReference>
<dbReference type="InterPro" id="IPR027417">
    <property type="entry name" value="P-loop_NTPase"/>
</dbReference>
<dbReference type="GO" id="GO:0005634">
    <property type="term" value="C:nucleus"/>
    <property type="evidence" value="ECO:0007669"/>
    <property type="project" value="UniProtKB-SubCell"/>
</dbReference>
<evidence type="ECO:0000259" key="9">
    <source>
        <dbReference type="PROSITE" id="PS51061"/>
    </source>
</evidence>
<proteinExistence type="predicted"/>
<dbReference type="SMART" id="SM00490">
    <property type="entry name" value="HELICc"/>
    <property type="match status" value="1"/>
</dbReference>
<dbReference type="EMBL" id="JAQMWT010000415">
    <property type="protein sequence ID" value="KAJ8601618.1"/>
    <property type="molecule type" value="Genomic_DNA"/>
</dbReference>
<keyword evidence="7" id="KW-0539">Nucleus</keyword>
<feature type="compositionally biased region" description="Low complexity" evidence="8">
    <location>
        <begin position="1014"/>
        <end position="1026"/>
    </location>
</feature>
<dbReference type="Gene3D" id="1.20.120.1080">
    <property type="match status" value="1"/>
</dbReference>
<comment type="caution">
    <text evidence="12">The sequence shown here is derived from an EMBL/GenBank/DDBJ whole genome shotgun (WGS) entry which is preliminary data.</text>
</comment>
<feature type="domain" description="Helicase ATP-binding" evidence="10">
    <location>
        <begin position="165"/>
        <end position="329"/>
    </location>
</feature>
<evidence type="ECO:0000313" key="13">
    <source>
        <dbReference type="Proteomes" id="UP001230188"/>
    </source>
</evidence>
<feature type="compositionally biased region" description="Low complexity" evidence="8">
    <location>
        <begin position="1058"/>
        <end position="1083"/>
    </location>
</feature>
<feature type="domain" description="R3H" evidence="9">
    <location>
        <begin position="12"/>
        <end position="75"/>
    </location>
</feature>
<dbReference type="SUPFAM" id="SSF82708">
    <property type="entry name" value="R3H domain"/>
    <property type="match status" value="1"/>
</dbReference>
<dbReference type="PROSITE" id="PS51192">
    <property type="entry name" value="HELICASE_ATP_BIND_1"/>
    <property type="match status" value="1"/>
</dbReference>
<evidence type="ECO:0000256" key="1">
    <source>
        <dbReference type="ARBA" id="ARBA00004123"/>
    </source>
</evidence>
<dbReference type="AlphaFoldDB" id="A0AAD7XJF8"/>
<comment type="subcellular location">
    <subcellularLocation>
        <location evidence="1">Nucleus</location>
    </subcellularLocation>
</comment>
<accession>A0AAD7XJF8</accession>
<evidence type="ECO:0000259" key="11">
    <source>
        <dbReference type="PROSITE" id="PS51194"/>
    </source>
</evidence>
<dbReference type="CDD" id="cd17917">
    <property type="entry name" value="DEXHc_RHA-like"/>
    <property type="match status" value="1"/>
</dbReference>
<dbReference type="FunFam" id="3.30.1370.50:FF:000002">
    <property type="entry name" value="Immunoglobulin mu DNA-binding protein 2"/>
    <property type="match status" value="1"/>
</dbReference>
<gene>
    <name evidence="12" type="ORF">CTAYLR_007258</name>
</gene>
<dbReference type="InterPro" id="IPR036867">
    <property type="entry name" value="R3H_dom_sf"/>
</dbReference>
<feature type="region of interest" description="Disordered" evidence="8">
    <location>
        <begin position="1014"/>
        <end position="1103"/>
    </location>
</feature>
<evidence type="ECO:0008006" key="14">
    <source>
        <dbReference type="Google" id="ProtNLM"/>
    </source>
</evidence>
<feature type="compositionally biased region" description="Basic and acidic residues" evidence="8">
    <location>
        <begin position="116"/>
        <end position="125"/>
    </location>
</feature>
<protein>
    <recommendedName>
        <fullName evidence="14">RNA helicase</fullName>
    </recommendedName>
</protein>
<keyword evidence="6" id="KW-0694">RNA-binding</keyword>
<dbReference type="GO" id="GO:0003723">
    <property type="term" value="F:RNA binding"/>
    <property type="evidence" value="ECO:0007669"/>
    <property type="project" value="UniProtKB-KW"/>
</dbReference>
<keyword evidence="5" id="KW-0067">ATP-binding</keyword>
<dbReference type="InterPro" id="IPR011545">
    <property type="entry name" value="DEAD/DEAH_box_helicase_dom"/>
</dbReference>
<evidence type="ECO:0000256" key="8">
    <source>
        <dbReference type="SAM" id="MobiDB-lite"/>
    </source>
</evidence>
<evidence type="ECO:0000256" key="4">
    <source>
        <dbReference type="ARBA" id="ARBA00022806"/>
    </source>
</evidence>
<organism evidence="12 13">
    <name type="scientific">Chrysophaeum taylorii</name>
    <dbReference type="NCBI Taxonomy" id="2483200"/>
    <lineage>
        <taxon>Eukaryota</taxon>
        <taxon>Sar</taxon>
        <taxon>Stramenopiles</taxon>
        <taxon>Ochrophyta</taxon>
        <taxon>Pelagophyceae</taxon>
        <taxon>Pelagomonadales</taxon>
        <taxon>Pelagomonadaceae</taxon>
        <taxon>Chrysophaeum</taxon>
    </lineage>
</organism>
<dbReference type="PROSITE" id="PS00690">
    <property type="entry name" value="DEAH_ATP_HELICASE"/>
    <property type="match status" value="1"/>
</dbReference>
<dbReference type="SMART" id="SM00487">
    <property type="entry name" value="DEXDc"/>
    <property type="match status" value="1"/>
</dbReference>
<evidence type="ECO:0000256" key="5">
    <source>
        <dbReference type="ARBA" id="ARBA00022840"/>
    </source>
</evidence>
<dbReference type="InterPro" id="IPR014001">
    <property type="entry name" value="Helicase_ATP-bd"/>
</dbReference>
<dbReference type="InterPro" id="IPR007502">
    <property type="entry name" value="Helicase-assoc_dom"/>
</dbReference>
<dbReference type="GO" id="GO:0004386">
    <property type="term" value="F:helicase activity"/>
    <property type="evidence" value="ECO:0007669"/>
    <property type="project" value="UniProtKB-KW"/>
</dbReference>
<sequence>MQEAKFVTGGTEKWRIAVVAKLEEWLASDEPSLTFPSDLSKEERRYLHEQAPRLGLTTKSTGSGEARFITVSKPRDASRDGVLELTRGVLDALAAHMQRFPASTTTELGSYPEPVEPARRSERRAGAKKSTPPPPPPMPSRAAKSVSKQQQRSKLPAWAFRGEVSRLVRESPVVLITGETGCGKSTQVPQFILDDDDKDEESSSVPKKKIACSQPRRLSAIAVAERVAWERGEAVGKSVGYEVRFESRVEKSSELIFMTPGTLLRKDLREYSHVILDEVHEEDADTEFLLIACRELARRREVKLVLMSATLASEKLADYFSDISDNAGCPVVSIGAKVFPVSTFYLEDALEHAGRVDSLVEKKKKAPRLSPEMLASLPPPPTLRCALCGRDGFVSPEELGDHAAACEGEAELVDVEAARDDLAVVADVLSTSRASVVVVPAAPERTMTASIEEEEEGECFEEAVSVLASRRDSPSSRRDPAAIEAAVRAYQRRTDDDAVDVELVCDLVRYIMGSSYEKGAILVFVPGWADIVDVVAKLEEDSRCHCVPLHSSLEASKQRAAFAPTPDHHHHKWKIVVATNVAETSITIPDVSFVVDAGLEKTLGFDRLLGASVLRAQRVSAASAAQREGRAGRTKPGVCFRLWTRRRHKALAPRRKSELLRANLDALCLRAATLCASTDYARDARAFLGKALNPPPEASVDMALRDLANMGALVVDDETPSALGELLARLPLSPRLGLAALYSRLLGASPALACALDAKDPFLKGSHSRAVMAGASSSDVVALYEAASSFRNAKKRGGPEVARAFCRNNSLAYSTLALVDAATVQLDSALPSVNKPPPAVRGLASALAVPALYPNIASRRKGDATYSLRNGTRCRLHAASLAAKKTSPYTSFAPAPAPQILAFGALLEFQDSNGRGGLAIATLSPASPLSLLLLCHGTLDIQQHPDDQTRRLLCLDGLRFRATDAALVRSVLVLRTRLRAALADLVAGRPLAPEKADAALVAATALLLEHASLNNNDDRNNPLLNNVSPTLPGGGGGGAARQHHSARATTPRKPTYAPTPASAPRAAASTRNLRSSSSSGTASKQKHRKPAAGGPRPPPLPTP</sequence>
<dbReference type="CDD" id="cd18791">
    <property type="entry name" value="SF2_C_RHA"/>
    <property type="match status" value="1"/>
</dbReference>
<dbReference type="Proteomes" id="UP001230188">
    <property type="component" value="Unassembled WGS sequence"/>
</dbReference>
<dbReference type="InterPro" id="IPR001374">
    <property type="entry name" value="R3H_dom"/>
</dbReference>
<dbReference type="SMART" id="SM00393">
    <property type="entry name" value="R3H"/>
    <property type="match status" value="1"/>
</dbReference>
<keyword evidence="13" id="KW-1185">Reference proteome</keyword>
<reference evidence="12" key="1">
    <citation type="submission" date="2023-01" db="EMBL/GenBank/DDBJ databases">
        <title>Metagenome sequencing of chrysophaentin producing Chrysophaeum taylorii.</title>
        <authorList>
            <person name="Davison J."/>
            <person name="Bewley C."/>
        </authorList>
    </citation>
    <scope>NUCLEOTIDE SEQUENCE</scope>
    <source>
        <strain evidence="12">NIES-1699</strain>
    </source>
</reference>
<dbReference type="PROSITE" id="PS51194">
    <property type="entry name" value="HELICASE_CTER"/>
    <property type="match status" value="1"/>
</dbReference>
<dbReference type="PANTHER" id="PTHR18934">
    <property type="entry name" value="ATP-DEPENDENT RNA HELICASE"/>
    <property type="match status" value="1"/>
</dbReference>
<feature type="domain" description="Helicase C-terminal" evidence="11">
    <location>
        <begin position="506"/>
        <end position="675"/>
    </location>
</feature>
<dbReference type="Gene3D" id="3.40.50.300">
    <property type="entry name" value="P-loop containing nucleotide triphosphate hydrolases"/>
    <property type="match status" value="2"/>
</dbReference>
<dbReference type="PANTHER" id="PTHR18934:SF213">
    <property type="entry name" value="3'-5' RNA HELICASE YTHDC2"/>
    <property type="match status" value="1"/>
</dbReference>
<dbReference type="InterPro" id="IPR002464">
    <property type="entry name" value="DNA/RNA_helicase_DEAH_CS"/>
</dbReference>
<evidence type="ECO:0000313" key="12">
    <source>
        <dbReference type="EMBL" id="KAJ8601618.1"/>
    </source>
</evidence>
<keyword evidence="3" id="KW-0378">Hydrolase</keyword>
<dbReference type="GO" id="GO:0005524">
    <property type="term" value="F:ATP binding"/>
    <property type="evidence" value="ECO:0007669"/>
    <property type="project" value="UniProtKB-KW"/>
</dbReference>
<evidence type="ECO:0000256" key="7">
    <source>
        <dbReference type="ARBA" id="ARBA00023242"/>
    </source>
</evidence>
<dbReference type="Pfam" id="PF00270">
    <property type="entry name" value="DEAD"/>
    <property type="match status" value="1"/>
</dbReference>
<dbReference type="InterPro" id="IPR001650">
    <property type="entry name" value="Helicase_C-like"/>
</dbReference>
<keyword evidence="2" id="KW-0547">Nucleotide-binding</keyword>
<evidence type="ECO:0000256" key="3">
    <source>
        <dbReference type="ARBA" id="ARBA00022801"/>
    </source>
</evidence>
<dbReference type="Pfam" id="PF01424">
    <property type="entry name" value="R3H"/>
    <property type="match status" value="1"/>
</dbReference>
<evidence type="ECO:0000256" key="2">
    <source>
        <dbReference type="ARBA" id="ARBA00022741"/>
    </source>
</evidence>
<keyword evidence="4" id="KW-0347">Helicase</keyword>
<dbReference type="Pfam" id="PF00271">
    <property type="entry name" value="Helicase_C"/>
    <property type="match status" value="1"/>
</dbReference>
<dbReference type="PROSITE" id="PS51061">
    <property type="entry name" value="R3H"/>
    <property type="match status" value="1"/>
</dbReference>
<dbReference type="SUPFAM" id="SSF52540">
    <property type="entry name" value="P-loop containing nucleoside triphosphate hydrolases"/>
    <property type="match status" value="1"/>
</dbReference>
<name>A0AAD7XJF8_9STRA</name>
<feature type="region of interest" description="Disordered" evidence="8">
    <location>
        <begin position="104"/>
        <end position="154"/>
    </location>
</feature>
<evidence type="ECO:0000256" key="6">
    <source>
        <dbReference type="ARBA" id="ARBA00022884"/>
    </source>
</evidence>
<dbReference type="GO" id="GO:0003677">
    <property type="term" value="F:DNA binding"/>
    <property type="evidence" value="ECO:0007669"/>
    <property type="project" value="UniProtKB-ARBA"/>
</dbReference>
<dbReference type="GO" id="GO:0016787">
    <property type="term" value="F:hydrolase activity"/>
    <property type="evidence" value="ECO:0007669"/>
    <property type="project" value="UniProtKB-KW"/>
</dbReference>